<evidence type="ECO:0000313" key="8">
    <source>
        <dbReference type="Proteomes" id="UP000070544"/>
    </source>
</evidence>
<dbReference type="InterPro" id="IPR023298">
    <property type="entry name" value="ATPase_P-typ_TM_dom_sf"/>
</dbReference>
<feature type="domain" description="Cation-transporting P-type ATPase C-terminal" evidence="6">
    <location>
        <begin position="769"/>
        <end position="923"/>
    </location>
</feature>
<dbReference type="GO" id="GO:0030001">
    <property type="term" value="P:metal ion transport"/>
    <property type="evidence" value="ECO:0007669"/>
    <property type="project" value="UniProtKB-ARBA"/>
</dbReference>
<evidence type="ECO:0000256" key="1">
    <source>
        <dbReference type="ARBA" id="ARBA00004141"/>
    </source>
</evidence>
<dbReference type="SUPFAM" id="SSF81665">
    <property type="entry name" value="Calcium ATPase, transmembrane domain M"/>
    <property type="match status" value="1"/>
</dbReference>
<proteinExistence type="predicted"/>
<gene>
    <name evidence="7" type="ORF">M427DRAFT_58383</name>
</gene>
<evidence type="ECO:0000256" key="2">
    <source>
        <dbReference type="ARBA" id="ARBA00022692"/>
    </source>
</evidence>
<dbReference type="NCBIfam" id="TIGR01494">
    <property type="entry name" value="ATPase_P-type"/>
    <property type="match status" value="1"/>
</dbReference>
<feature type="transmembrane region" description="Helical" evidence="5">
    <location>
        <begin position="737"/>
        <end position="759"/>
    </location>
</feature>
<dbReference type="EMBL" id="KQ965775">
    <property type="protein sequence ID" value="KXS13793.1"/>
    <property type="molecule type" value="Genomic_DNA"/>
</dbReference>
<dbReference type="InterPro" id="IPR036412">
    <property type="entry name" value="HAD-like_sf"/>
</dbReference>
<feature type="transmembrane region" description="Helical" evidence="5">
    <location>
        <begin position="877"/>
        <end position="896"/>
    </location>
</feature>
<dbReference type="Gene3D" id="3.40.50.1000">
    <property type="entry name" value="HAD superfamily/HAD-like"/>
    <property type="match status" value="2"/>
</dbReference>
<dbReference type="Proteomes" id="UP000070544">
    <property type="component" value="Unassembled WGS sequence"/>
</dbReference>
<evidence type="ECO:0000256" key="3">
    <source>
        <dbReference type="ARBA" id="ARBA00022989"/>
    </source>
</evidence>
<dbReference type="InterPro" id="IPR006068">
    <property type="entry name" value="ATPase_P-typ_cation-transptr_C"/>
</dbReference>
<feature type="transmembrane region" description="Helical" evidence="5">
    <location>
        <begin position="314"/>
        <end position="335"/>
    </location>
</feature>
<name>A0A139ABK1_GONPJ</name>
<feature type="non-terminal residue" evidence="7">
    <location>
        <position position="939"/>
    </location>
</feature>
<dbReference type="InterPro" id="IPR001757">
    <property type="entry name" value="P_typ_ATPase"/>
</dbReference>
<accession>A0A139ABK1</accession>
<dbReference type="STRING" id="1344416.A0A139ABK1"/>
<evidence type="ECO:0000256" key="4">
    <source>
        <dbReference type="ARBA" id="ARBA00023136"/>
    </source>
</evidence>
<keyword evidence="3 5" id="KW-1133">Transmembrane helix</keyword>
<sequence>MGTGTSENLLQHADSVSIPMDGKASNNLSDIEEVEDVTLRGALSGLAYVMDYRIKGSRFQHLDLALMCRLARAFLSQCPKTSGTLCRKRPTVGADLAFNLLEIEEFRRAVSELSPSDLRAALAIHRRCRSSASPEQKQVAAAIVKLGNQLPQFRDWREVVPEDEEDTVEAVLNASSGVAAATMPPSSEEDLYPPPALYFDRKPETLTDVFRTSLDKGLDEARVKDHPLVLVPAISTDRFILVACVELGFHGYKEAAVLLVVVVLNVIMGFTQEFQANRAVNALMSLTSSPVVKTPFRRNWTGVLRWPWSKSVPLAVSILPEGLVAVVTLTMALGVRRMATRNAIVRSLPSVETLGSVTVICPDKTGSKWLPTALTEGRIGAAALWATDGVTYNFTEAASLDPSQGGVTRASSKADSTLNHANGGADEHSNCEHVESETAPPHLIAAASVCAMCNNSSVALLVAAARAAFSREFWFKEIDKIGENAFDSDRKRMSVIVKGGACVDDSKPFALVLGKGAPESIMSKCTSFVAPDFKSTTPRSNSSALHAISSEHSNFTDEFEQAISEKSNKLASQGLRVLVLAVRVVSFEDADAMVKSGKPSVAEQDLVFVGLIGLIDPPKQGVREAVRECQTADIEVVMITGDHIATANRAIRGEELDLLSEEALADLRPFPNVFAPTGDGVNDAPAIKRADVGIVMGKAGTEITKQAADIVLADDDFVTIVAAVKEGRRVYDNILKFLVYLLSCNSAEIIVFLVCAAAINVDLVNWSKPFTTMMILWANIIADVPPSIALGLEPEEPKLMHRLPRPPEQGVPTWPLLITIAFQAIVMSGLTLTRYLLAYHKVIGGFTTVAGAQSLAFLLFTMMQISHVLKVHLGRNIKLILAFLVSIGFLMLGIYLTLGWQGWVVTVIGMALQLCCVETFKLIMRGHLSRKQLAHSDLP</sequence>
<dbReference type="PRINTS" id="PR00119">
    <property type="entry name" value="CATATPASE"/>
</dbReference>
<dbReference type="SUPFAM" id="SSF81660">
    <property type="entry name" value="Metal cation-transporting ATPase, ATP-binding domain N"/>
    <property type="match status" value="1"/>
</dbReference>
<keyword evidence="4 5" id="KW-0472">Membrane</keyword>
<dbReference type="InterPro" id="IPR023299">
    <property type="entry name" value="ATPase_P-typ_cyto_dom_N"/>
</dbReference>
<dbReference type="PANTHER" id="PTHR42861">
    <property type="entry name" value="CALCIUM-TRANSPORTING ATPASE"/>
    <property type="match status" value="1"/>
</dbReference>
<dbReference type="Pfam" id="PF00689">
    <property type="entry name" value="Cation_ATPase_C"/>
    <property type="match status" value="1"/>
</dbReference>
<dbReference type="Gene3D" id="1.20.1110.10">
    <property type="entry name" value="Calcium-transporting ATPase, transmembrane domain"/>
    <property type="match status" value="2"/>
</dbReference>
<dbReference type="InterPro" id="IPR023214">
    <property type="entry name" value="HAD_sf"/>
</dbReference>
<dbReference type="Pfam" id="PF13246">
    <property type="entry name" value="Cation_ATPase"/>
    <property type="match status" value="1"/>
</dbReference>
<dbReference type="Gene3D" id="3.40.1110.10">
    <property type="entry name" value="Calcium-transporting ATPase, cytoplasmic domain N"/>
    <property type="match status" value="1"/>
</dbReference>
<dbReference type="SUPFAM" id="SSF56784">
    <property type="entry name" value="HAD-like"/>
    <property type="match status" value="1"/>
</dbReference>
<reference evidence="7 8" key="1">
    <citation type="journal article" date="2015" name="Genome Biol. Evol.">
        <title>Phylogenomic analyses indicate that early fungi evolved digesting cell walls of algal ancestors of land plants.</title>
        <authorList>
            <person name="Chang Y."/>
            <person name="Wang S."/>
            <person name="Sekimoto S."/>
            <person name="Aerts A.L."/>
            <person name="Choi C."/>
            <person name="Clum A."/>
            <person name="LaButti K.M."/>
            <person name="Lindquist E.A."/>
            <person name="Yee Ngan C."/>
            <person name="Ohm R.A."/>
            <person name="Salamov A.A."/>
            <person name="Grigoriev I.V."/>
            <person name="Spatafora J.W."/>
            <person name="Berbee M.L."/>
        </authorList>
    </citation>
    <scope>NUCLEOTIDE SEQUENCE [LARGE SCALE GENOMIC DNA]</scope>
    <source>
        <strain evidence="7 8">JEL478</strain>
    </source>
</reference>
<feature type="transmembrane region" description="Helical" evidence="5">
    <location>
        <begin position="843"/>
        <end position="865"/>
    </location>
</feature>
<dbReference type="AlphaFoldDB" id="A0A139ABK1"/>
<dbReference type="OrthoDB" id="116380at2759"/>
<dbReference type="GO" id="GO:0016887">
    <property type="term" value="F:ATP hydrolysis activity"/>
    <property type="evidence" value="ECO:0007669"/>
    <property type="project" value="InterPro"/>
</dbReference>
<organism evidence="7 8">
    <name type="scientific">Gonapodya prolifera (strain JEL478)</name>
    <name type="common">Monoblepharis prolifera</name>
    <dbReference type="NCBI Taxonomy" id="1344416"/>
    <lineage>
        <taxon>Eukaryota</taxon>
        <taxon>Fungi</taxon>
        <taxon>Fungi incertae sedis</taxon>
        <taxon>Chytridiomycota</taxon>
        <taxon>Chytridiomycota incertae sedis</taxon>
        <taxon>Monoblepharidomycetes</taxon>
        <taxon>Monoblepharidales</taxon>
        <taxon>Gonapodyaceae</taxon>
        <taxon>Gonapodya</taxon>
    </lineage>
</organism>
<evidence type="ECO:0000313" key="7">
    <source>
        <dbReference type="EMBL" id="KXS13793.1"/>
    </source>
</evidence>
<evidence type="ECO:0000256" key="5">
    <source>
        <dbReference type="SAM" id="Phobius"/>
    </source>
</evidence>
<feature type="transmembrane region" description="Helical" evidence="5">
    <location>
        <begin position="813"/>
        <end position="837"/>
    </location>
</feature>
<keyword evidence="8" id="KW-1185">Reference proteome</keyword>
<comment type="subcellular location">
    <subcellularLocation>
        <location evidence="1">Membrane</location>
        <topology evidence="1">Multi-pass membrane protein</topology>
    </subcellularLocation>
</comment>
<dbReference type="GO" id="GO:0005524">
    <property type="term" value="F:ATP binding"/>
    <property type="evidence" value="ECO:0007669"/>
    <property type="project" value="InterPro"/>
</dbReference>
<keyword evidence="2 5" id="KW-0812">Transmembrane</keyword>
<protein>
    <submittedName>
        <fullName evidence="7">Calcium ATPase</fullName>
    </submittedName>
</protein>
<dbReference type="GO" id="GO:0016020">
    <property type="term" value="C:membrane"/>
    <property type="evidence" value="ECO:0007669"/>
    <property type="project" value="UniProtKB-SubCell"/>
</dbReference>
<evidence type="ECO:0000259" key="6">
    <source>
        <dbReference type="Pfam" id="PF00689"/>
    </source>
</evidence>